<dbReference type="EMBL" id="MFBQ01000043">
    <property type="protein sequence ID" value="OGE03861.1"/>
    <property type="molecule type" value="Genomic_DNA"/>
</dbReference>
<proteinExistence type="predicted"/>
<evidence type="ECO:0000313" key="4">
    <source>
        <dbReference type="Proteomes" id="UP000176780"/>
    </source>
</evidence>
<dbReference type="InterPro" id="IPR032379">
    <property type="entry name" value="DUF4874"/>
</dbReference>
<reference evidence="3 4" key="1">
    <citation type="journal article" date="2016" name="Nat. Commun.">
        <title>Thousands of microbial genomes shed light on interconnected biogeochemical processes in an aquifer system.</title>
        <authorList>
            <person name="Anantharaman K."/>
            <person name="Brown C.T."/>
            <person name="Hug L.A."/>
            <person name="Sharon I."/>
            <person name="Castelle C.J."/>
            <person name="Probst A.J."/>
            <person name="Thomas B.C."/>
            <person name="Singh A."/>
            <person name="Wilkins M.J."/>
            <person name="Karaoz U."/>
            <person name="Brodie E.L."/>
            <person name="Williams K.H."/>
            <person name="Hubbard S.S."/>
            <person name="Banfield J.F."/>
        </authorList>
    </citation>
    <scope>NUCLEOTIDE SEQUENCE [LARGE SCALE GENOMIC DNA]</scope>
</reference>
<comment type="caution">
    <text evidence="3">The sequence shown here is derived from an EMBL/GenBank/DDBJ whole genome shotgun (WGS) entry which is preliminary data.</text>
</comment>
<dbReference type="Pfam" id="PF16173">
    <property type="entry name" value="DUF4874"/>
    <property type="match status" value="1"/>
</dbReference>
<evidence type="ECO:0000259" key="2">
    <source>
        <dbReference type="Pfam" id="PF16173"/>
    </source>
</evidence>
<dbReference type="InterPro" id="IPR032267">
    <property type="entry name" value="DUF4832"/>
</dbReference>
<evidence type="ECO:0000313" key="3">
    <source>
        <dbReference type="EMBL" id="OGE03861.1"/>
    </source>
</evidence>
<sequence length="540" mass="60712">MTSRNKIIFCTLALIILVISLQFKNTGKAAVTNAVEVTYVASDDDFSNPERGFMKQSSIYPDQTFDPAKVRVLNPADSVVWIYFRLDNYRDPNDRVPGPKLNENDYQCQPIDATGLSRINQTFQTAREKGLKLVYRFIYNWGPGSTTNPVEANPDVPIKCVRQHLTQLTDIIRNNIDVTVALQAGFVGHWGEWHSSKYLQDLAVRREIVDTLLSILPNERMLQIRFPNFKEIFYQGPLNETTAFSQTAGSRVGHHNDCFLRDADDTTYRSKRAEYTSTYCAGLSGQAEIDCWKNFVAQEGRFTPIGGESCQYNPPRTDCPNSLAELELLHWSFINNGYRPEVVNPQSGSWATQGCLPEIRRRLGYRIELKDASISPQVARGGTLNLQINLKNIGFASMFNPRPVFAVLQNTSNRYEILLTNIDPRRWEAGLEHTIFVNVTTPANVVPGIYKLGLWLPDESANLRNLPAYAVRFANTNVWEATTGLNILTSNLEVVSSSILPSSTPTPQVIIKQLLGNWLGSALDLNGDTKVNSLDVWKII</sequence>
<evidence type="ECO:0000259" key="1">
    <source>
        <dbReference type="Pfam" id="PF16116"/>
    </source>
</evidence>
<protein>
    <recommendedName>
        <fullName evidence="5">DUF4832 domain-containing protein</fullName>
    </recommendedName>
</protein>
<dbReference type="AlphaFoldDB" id="A0A1F5HID1"/>
<dbReference type="Pfam" id="PF16116">
    <property type="entry name" value="DUF4832"/>
    <property type="match status" value="1"/>
</dbReference>
<dbReference type="Proteomes" id="UP000176780">
    <property type="component" value="Unassembled WGS sequence"/>
</dbReference>
<feature type="domain" description="DUF4832" evidence="1">
    <location>
        <begin position="251"/>
        <end position="475"/>
    </location>
</feature>
<accession>A0A1F5HID1</accession>
<dbReference type="STRING" id="1797727.A3B51_01430"/>
<name>A0A1F5HID1_9BACT</name>
<feature type="domain" description="DUF4874" evidence="2">
    <location>
        <begin position="48"/>
        <end position="228"/>
    </location>
</feature>
<evidence type="ECO:0008006" key="5">
    <source>
        <dbReference type="Google" id="ProtNLM"/>
    </source>
</evidence>
<gene>
    <name evidence="3" type="ORF">A3B51_01430</name>
</gene>
<organism evidence="3 4">
    <name type="scientific">Candidatus Curtissbacteria bacterium RIFCSPLOWO2_01_FULL_41_18</name>
    <dbReference type="NCBI Taxonomy" id="1797727"/>
    <lineage>
        <taxon>Bacteria</taxon>
        <taxon>Candidatus Curtissiibacteriota</taxon>
    </lineage>
</organism>